<evidence type="ECO:0000256" key="5">
    <source>
        <dbReference type="ARBA" id="ARBA00023136"/>
    </source>
</evidence>
<feature type="transmembrane region" description="Helical" evidence="6">
    <location>
        <begin position="220"/>
        <end position="238"/>
    </location>
</feature>
<sequence>MHRMLTSNWLVTLLAIVAALVISGVLIAIADEDVREASTYFFARPLDTVSAAWNSVAGAYASLFRGAVFDFQAPTLARAIRPITETMVAATPLIFAALGLGMGFRSGLFNIGAQGQVLMGAAAATYVGITWSLPVVVHVVMAVIAAMVVGGLWAGIAGFLKARTGASEVIVTIMLNWIAIWLVTYLLTTTVLRQGGSRPISPAVGENARLPLLFGEGFRLHWGFLLALGAAALVWWLMERSTIGFKFRAVGANMDAARTAGINVNMIFVFVMVTAGILAGLGGAAQILGTDKTLQAGSAGSIGFDAITVALLGRSRPLGTVLAALLFGALRAGSPLMQTVSNTPIDIVLVIQAVIVLFIAAPPLVRSIFFLPSPDRPRRVKEVAA</sequence>
<feature type="transmembrane region" description="Helical" evidence="6">
    <location>
        <begin position="169"/>
        <end position="188"/>
    </location>
</feature>
<proteinExistence type="predicted"/>
<feature type="transmembrane region" description="Helical" evidence="6">
    <location>
        <begin position="267"/>
        <end position="288"/>
    </location>
</feature>
<reference evidence="7 8" key="1">
    <citation type="submission" date="2019-03" db="EMBL/GenBank/DDBJ databases">
        <title>Genomic features of bacteria from cold environments.</title>
        <authorList>
            <person name="Shen L."/>
        </authorList>
    </citation>
    <scope>NUCLEOTIDE SEQUENCE [LARGE SCALE GENOMIC DNA]</scope>
    <source>
        <strain evidence="8">T3246-1</strain>
    </source>
</reference>
<evidence type="ECO:0000256" key="3">
    <source>
        <dbReference type="ARBA" id="ARBA00022692"/>
    </source>
</evidence>
<keyword evidence="2" id="KW-1003">Cell membrane</keyword>
<feature type="transmembrane region" description="Helical" evidence="6">
    <location>
        <begin position="111"/>
        <end position="129"/>
    </location>
</feature>
<protein>
    <submittedName>
        <fullName evidence="7">ABC transporter permease</fullName>
    </submittedName>
</protein>
<keyword evidence="4 6" id="KW-1133">Transmembrane helix</keyword>
<evidence type="ECO:0000256" key="1">
    <source>
        <dbReference type="ARBA" id="ARBA00004651"/>
    </source>
</evidence>
<dbReference type="Proteomes" id="UP000504882">
    <property type="component" value="Unassembled WGS sequence"/>
</dbReference>
<dbReference type="PANTHER" id="PTHR47089">
    <property type="entry name" value="ABC TRANSPORTER, PERMEASE PROTEIN"/>
    <property type="match status" value="1"/>
</dbReference>
<evidence type="ECO:0000256" key="4">
    <source>
        <dbReference type="ARBA" id="ARBA00022989"/>
    </source>
</evidence>
<dbReference type="Pfam" id="PF02653">
    <property type="entry name" value="BPD_transp_2"/>
    <property type="match status" value="1"/>
</dbReference>
<name>A0ABY2E7Z5_9MICO</name>
<feature type="transmembrane region" description="Helical" evidence="6">
    <location>
        <begin position="86"/>
        <end position="104"/>
    </location>
</feature>
<feature type="transmembrane region" description="Helical" evidence="6">
    <location>
        <begin position="349"/>
        <end position="371"/>
    </location>
</feature>
<keyword evidence="5 6" id="KW-0472">Membrane</keyword>
<organism evidence="7 8">
    <name type="scientific">Occultella glacieicola</name>
    <dbReference type="NCBI Taxonomy" id="2518684"/>
    <lineage>
        <taxon>Bacteria</taxon>
        <taxon>Bacillati</taxon>
        <taxon>Actinomycetota</taxon>
        <taxon>Actinomycetes</taxon>
        <taxon>Micrococcales</taxon>
        <taxon>Ruaniaceae</taxon>
        <taxon>Occultella</taxon>
    </lineage>
</organism>
<dbReference type="PANTHER" id="PTHR47089:SF1">
    <property type="entry name" value="GUANOSINE ABC TRANSPORTER PERMEASE PROTEIN NUPP"/>
    <property type="match status" value="1"/>
</dbReference>
<dbReference type="EMBL" id="SMNA01000002">
    <property type="protein sequence ID" value="TDE97685.1"/>
    <property type="molecule type" value="Genomic_DNA"/>
</dbReference>
<comment type="caution">
    <text evidence="7">The sequence shown here is derived from an EMBL/GenBank/DDBJ whole genome shotgun (WGS) entry which is preliminary data.</text>
</comment>
<evidence type="ECO:0000256" key="2">
    <source>
        <dbReference type="ARBA" id="ARBA00022475"/>
    </source>
</evidence>
<feature type="transmembrane region" description="Helical" evidence="6">
    <location>
        <begin position="135"/>
        <end position="157"/>
    </location>
</feature>
<accession>A0ABY2E7Z5</accession>
<evidence type="ECO:0000313" key="8">
    <source>
        <dbReference type="Proteomes" id="UP000504882"/>
    </source>
</evidence>
<dbReference type="CDD" id="cd06580">
    <property type="entry name" value="TM_PBP1_transp_TpRbsC_like"/>
    <property type="match status" value="1"/>
</dbReference>
<keyword evidence="3 6" id="KW-0812">Transmembrane</keyword>
<evidence type="ECO:0000256" key="6">
    <source>
        <dbReference type="SAM" id="Phobius"/>
    </source>
</evidence>
<dbReference type="InterPro" id="IPR001851">
    <property type="entry name" value="ABC_transp_permease"/>
</dbReference>
<evidence type="ECO:0000313" key="7">
    <source>
        <dbReference type="EMBL" id="TDE97685.1"/>
    </source>
</evidence>
<gene>
    <name evidence="7" type="ORF">EXU48_05040</name>
</gene>
<comment type="subcellular location">
    <subcellularLocation>
        <location evidence="1">Cell membrane</location>
        <topology evidence="1">Multi-pass membrane protein</topology>
    </subcellularLocation>
</comment>
<keyword evidence="8" id="KW-1185">Reference proteome</keyword>